<evidence type="ECO:0000313" key="2">
    <source>
        <dbReference type="EMBL" id="KAF7389412.1"/>
    </source>
</evidence>
<organism evidence="2 3">
    <name type="scientific">Vespula pensylvanica</name>
    <name type="common">Western yellow jacket</name>
    <name type="synonym">Wasp</name>
    <dbReference type="NCBI Taxonomy" id="30213"/>
    <lineage>
        <taxon>Eukaryota</taxon>
        <taxon>Metazoa</taxon>
        <taxon>Ecdysozoa</taxon>
        <taxon>Arthropoda</taxon>
        <taxon>Hexapoda</taxon>
        <taxon>Insecta</taxon>
        <taxon>Pterygota</taxon>
        <taxon>Neoptera</taxon>
        <taxon>Endopterygota</taxon>
        <taxon>Hymenoptera</taxon>
        <taxon>Apocrita</taxon>
        <taxon>Aculeata</taxon>
        <taxon>Vespoidea</taxon>
        <taxon>Vespidae</taxon>
        <taxon>Vespinae</taxon>
        <taxon>Vespula</taxon>
    </lineage>
</organism>
<dbReference type="AlphaFoldDB" id="A0A834JLP8"/>
<feature type="region of interest" description="Disordered" evidence="1">
    <location>
        <begin position="28"/>
        <end position="124"/>
    </location>
</feature>
<keyword evidence="3" id="KW-1185">Reference proteome</keyword>
<evidence type="ECO:0000256" key="1">
    <source>
        <dbReference type="SAM" id="MobiDB-lite"/>
    </source>
</evidence>
<feature type="compositionally biased region" description="Polar residues" evidence="1">
    <location>
        <begin position="76"/>
        <end position="95"/>
    </location>
</feature>
<sequence length="144" mass="16918">MPHAFPFEAGFTVINKVTWVKWVSALTEERRECNEGEEKEEEEEEMVEEEEMEEEEEEEDFTCRKHPPEPLDAITHSHQLPSRPSASSHPTLSTTDPDRVRLGHETESDGYRKPPEARWNSEMNFQPRNRASLTYNERSYVIQL</sequence>
<dbReference type="Proteomes" id="UP000600918">
    <property type="component" value="Unassembled WGS sequence"/>
</dbReference>
<name>A0A834JLP8_VESPE</name>
<comment type="caution">
    <text evidence="2">The sequence shown here is derived from an EMBL/GenBank/DDBJ whole genome shotgun (WGS) entry which is preliminary data.</text>
</comment>
<reference evidence="2" key="1">
    <citation type="journal article" date="2020" name="G3 (Bethesda)">
        <title>High-Quality Assemblies for Three Invasive Social Wasps from the &lt;i&gt;Vespula&lt;/i&gt; Genus.</title>
        <authorList>
            <person name="Harrop T.W.R."/>
            <person name="Guhlin J."/>
            <person name="McLaughlin G.M."/>
            <person name="Permina E."/>
            <person name="Stockwell P."/>
            <person name="Gilligan J."/>
            <person name="Le Lec M.F."/>
            <person name="Gruber M.A.M."/>
            <person name="Quinn O."/>
            <person name="Lovegrove M."/>
            <person name="Duncan E.J."/>
            <person name="Remnant E.J."/>
            <person name="Van Eeckhoven J."/>
            <person name="Graham B."/>
            <person name="Knapp R.A."/>
            <person name="Langford K.W."/>
            <person name="Kronenberg Z."/>
            <person name="Press M.O."/>
            <person name="Eacker S.M."/>
            <person name="Wilson-Rankin E.E."/>
            <person name="Purcell J."/>
            <person name="Lester P.J."/>
            <person name="Dearden P.K."/>
        </authorList>
    </citation>
    <scope>NUCLEOTIDE SEQUENCE</scope>
    <source>
        <strain evidence="2">Volc-1</strain>
    </source>
</reference>
<feature type="compositionally biased region" description="Acidic residues" evidence="1">
    <location>
        <begin position="37"/>
        <end position="60"/>
    </location>
</feature>
<protein>
    <submittedName>
        <fullName evidence="2">Uncharacterized protein</fullName>
    </submittedName>
</protein>
<dbReference type="EMBL" id="JACSDY010000024">
    <property type="protein sequence ID" value="KAF7389412.1"/>
    <property type="molecule type" value="Genomic_DNA"/>
</dbReference>
<gene>
    <name evidence="2" type="ORF">H0235_017896</name>
</gene>
<feature type="compositionally biased region" description="Basic and acidic residues" evidence="1">
    <location>
        <begin position="96"/>
        <end position="116"/>
    </location>
</feature>
<accession>A0A834JLP8</accession>
<proteinExistence type="predicted"/>
<evidence type="ECO:0000313" key="3">
    <source>
        <dbReference type="Proteomes" id="UP000600918"/>
    </source>
</evidence>